<comment type="catalytic activity">
    <reaction evidence="4">
        <text>5-methylsulfanyl-2,3-dioxopentyl phosphate + H2O = 1,2-dihydroxy-5-(methylsulfanyl)pent-1-en-3-one + phosphate</text>
        <dbReference type="Rhea" id="RHEA:21700"/>
        <dbReference type="ChEBI" id="CHEBI:15377"/>
        <dbReference type="ChEBI" id="CHEBI:43474"/>
        <dbReference type="ChEBI" id="CHEBI:49252"/>
        <dbReference type="ChEBI" id="CHEBI:58828"/>
        <dbReference type="EC" id="3.1.3.77"/>
    </reaction>
</comment>
<dbReference type="SFLD" id="SFLDS00003">
    <property type="entry name" value="Haloacid_Dehalogenase"/>
    <property type="match status" value="1"/>
</dbReference>
<comment type="similarity">
    <text evidence="4">Belongs to the HAD-like hydrolase superfamily. MasA/MtnC family.</text>
</comment>
<name>A0A7W9L3D2_9HYPH</name>
<comment type="pathway">
    <text evidence="4">Amino-acid biosynthesis; L-methionine biosynthesis via salvage pathway; L-methionine from S-methyl-5-thio-alpha-D-ribose 1-phosphate: step 4/6.</text>
</comment>
<comment type="pathway">
    <text evidence="4">Amino-acid biosynthesis; L-methionine biosynthesis via salvage pathway; L-methionine from S-methyl-5-thio-alpha-D-ribose 1-phosphate: step 3/6.</text>
</comment>
<sequence>MTEALRFAVDAVLIDIEGTVSPQSYVATVMFPYARDRLADYVARHGDTPEVRAILEETAALAGPGADPVGALLGWIAEDRKAPPLKKIQGLIWDRGFAEGALEGPIYDDAVAALRRWREAGLPLYVYSSGSVKAQHLFFGHSSAGDLRPLFSGHFDTETGAKTDAASYLTIARAIGRAPERVLFLSDNPRELEAAAAAGMPVGHALREATPADPRFPSVRDFGALDLRPGAA</sequence>
<dbReference type="RefSeq" id="WP_183857826.1">
    <property type="nucleotide sequence ID" value="NZ_JACHOO010000008.1"/>
</dbReference>
<dbReference type="GO" id="GO:0000287">
    <property type="term" value="F:magnesium ion binding"/>
    <property type="evidence" value="ECO:0007669"/>
    <property type="project" value="UniProtKB-UniRule"/>
</dbReference>
<dbReference type="EC" id="3.1.3.77" evidence="4"/>
<evidence type="ECO:0000256" key="4">
    <source>
        <dbReference type="HAMAP-Rule" id="MF_01681"/>
    </source>
</evidence>
<dbReference type="NCBIfam" id="TIGR01691">
    <property type="entry name" value="enolase-ppase"/>
    <property type="match status" value="1"/>
</dbReference>
<dbReference type="InterPro" id="IPR006439">
    <property type="entry name" value="HAD-SF_hydro_IA"/>
</dbReference>
<dbReference type="InterPro" id="IPR036412">
    <property type="entry name" value="HAD-like_sf"/>
</dbReference>
<keyword evidence="4" id="KW-0479">Metal-binding</keyword>
<gene>
    <name evidence="4" type="primary">mtnC</name>
    <name evidence="5" type="ORF">GGQ63_003460</name>
</gene>
<dbReference type="SFLD" id="SFLDG01133">
    <property type="entry name" value="C1.5.4:_Enolase-phosphatase_Li"/>
    <property type="match status" value="1"/>
</dbReference>
<dbReference type="NCBIfam" id="TIGR01549">
    <property type="entry name" value="HAD-SF-IA-v1"/>
    <property type="match status" value="1"/>
</dbReference>
<evidence type="ECO:0000256" key="1">
    <source>
        <dbReference type="ARBA" id="ARBA00022605"/>
    </source>
</evidence>
<dbReference type="Gene3D" id="1.10.720.60">
    <property type="match status" value="1"/>
</dbReference>
<dbReference type="Proteomes" id="UP000523821">
    <property type="component" value="Unassembled WGS sequence"/>
</dbReference>
<reference evidence="5 6" key="1">
    <citation type="submission" date="2020-08" db="EMBL/GenBank/DDBJ databases">
        <title>Genomic Encyclopedia of Type Strains, Phase IV (KMG-IV): sequencing the most valuable type-strain genomes for metagenomic binning, comparative biology and taxonomic classification.</title>
        <authorList>
            <person name="Goeker M."/>
        </authorList>
    </citation>
    <scope>NUCLEOTIDE SEQUENCE [LARGE SCALE GENOMIC DNA]</scope>
    <source>
        <strain evidence="5 6">DSM 16268</strain>
    </source>
</reference>
<keyword evidence="4" id="KW-0460">Magnesium</keyword>
<keyword evidence="6" id="KW-1185">Reference proteome</keyword>
<dbReference type="HAMAP" id="MF_01681">
    <property type="entry name" value="Salvage_MtnC"/>
    <property type="match status" value="1"/>
</dbReference>
<comment type="caution">
    <text evidence="5">The sequence shown here is derived from an EMBL/GenBank/DDBJ whole genome shotgun (WGS) entry which is preliminary data.</text>
</comment>
<proteinExistence type="inferred from homology"/>
<dbReference type="Pfam" id="PF00702">
    <property type="entry name" value="Hydrolase"/>
    <property type="match status" value="1"/>
</dbReference>
<dbReference type="GO" id="GO:0043874">
    <property type="term" value="F:acireductone synthase activity"/>
    <property type="evidence" value="ECO:0007669"/>
    <property type="project" value="UniProtKB-EC"/>
</dbReference>
<comment type="cofactor">
    <cofactor evidence="4">
        <name>Mg(2+)</name>
        <dbReference type="ChEBI" id="CHEBI:18420"/>
    </cofactor>
    <text evidence="4">Binds 1 Mg(2+) ion per subunit.</text>
</comment>
<dbReference type="InterPro" id="IPR023214">
    <property type="entry name" value="HAD_sf"/>
</dbReference>
<dbReference type="GO" id="GO:0043716">
    <property type="term" value="F:2-hydroxy-3-keto-5-methylthiopentenyl-1-phosphate phosphatase activity"/>
    <property type="evidence" value="ECO:0007669"/>
    <property type="project" value="UniProtKB-UniRule"/>
</dbReference>
<dbReference type="AlphaFoldDB" id="A0A7W9L3D2"/>
<dbReference type="SUPFAM" id="SSF56784">
    <property type="entry name" value="HAD-like"/>
    <property type="match status" value="1"/>
</dbReference>
<evidence type="ECO:0000256" key="2">
    <source>
        <dbReference type="ARBA" id="ARBA00022801"/>
    </source>
</evidence>
<dbReference type="InterPro" id="IPR023943">
    <property type="entry name" value="Enolase-ppase_E1"/>
</dbReference>
<dbReference type="PANTHER" id="PTHR20371">
    <property type="entry name" value="ENOLASE-PHOSPHATASE E1"/>
    <property type="match status" value="1"/>
</dbReference>
<keyword evidence="1 4" id="KW-0028">Amino-acid biosynthesis</keyword>
<dbReference type="EMBL" id="JACHOO010000008">
    <property type="protein sequence ID" value="MBB5754374.1"/>
    <property type="molecule type" value="Genomic_DNA"/>
</dbReference>
<dbReference type="UniPathway" id="UPA00904">
    <property type="reaction ID" value="UER00876"/>
</dbReference>
<dbReference type="GO" id="GO:0019509">
    <property type="term" value="P:L-methionine salvage from methylthioadenosine"/>
    <property type="evidence" value="ECO:0007669"/>
    <property type="project" value="UniProtKB-UniRule"/>
</dbReference>
<comment type="subunit">
    <text evidence="4">Monomer.</text>
</comment>
<evidence type="ECO:0000313" key="6">
    <source>
        <dbReference type="Proteomes" id="UP000523821"/>
    </source>
</evidence>
<evidence type="ECO:0000313" key="5">
    <source>
        <dbReference type="EMBL" id="MBB5754374.1"/>
    </source>
</evidence>
<dbReference type="SFLD" id="SFLDG01129">
    <property type="entry name" value="C1.5:_HAD__Beta-PGM__Phosphata"/>
    <property type="match status" value="1"/>
</dbReference>
<protein>
    <recommendedName>
        <fullName evidence="4">Enolase-phosphatase E1</fullName>
        <ecNumber evidence="4">3.1.3.77</ecNumber>
    </recommendedName>
    <alternativeName>
        <fullName evidence="4">2,3-diketo-5-methylthio-1-phosphopentane phosphatase</fullName>
    </alternativeName>
</protein>
<keyword evidence="3 4" id="KW-0486">Methionine biosynthesis</keyword>
<accession>A0A7W9L3D2</accession>
<dbReference type="Gene3D" id="3.40.50.1000">
    <property type="entry name" value="HAD superfamily/HAD-like"/>
    <property type="match status" value="1"/>
</dbReference>
<organism evidence="5 6">
    <name type="scientific">Prosthecomicrobium pneumaticum</name>
    <dbReference type="NCBI Taxonomy" id="81895"/>
    <lineage>
        <taxon>Bacteria</taxon>
        <taxon>Pseudomonadati</taxon>
        <taxon>Pseudomonadota</taxon>
        <taxon>Alphaproteobacteria</taxon>
        <taxon>Hyphomicrobiales</taxon>
        <taxon>Kaistiaceae</taxon>
        <taxon>Prosthecomicrobium</taxon>
    </lineage>
</organism>
<comment type="function">
    <text evidence="4">Bifunctional enzyme that catalyzes the enolization of 2,3-diketo-5-methylthiopentyl-1-phosphate (DK-MTP-1-P) into the intermediate 2-hydroxy-3-keto-5-methylthiopentenyl-1-phosphate (HK-MTPenyl-1-P), which is then dephosphorylated to form the acireductone 1,2-dihydroxy-3-keto-5-methylthiopentene (DHK-MTPene).</text>
</comment>
<dbReference type="CDD" id="cd01629">
    <property type="entry name" value="HAD_EP"/>
    <property type="match status" value="1"/>
</dbReference>
<dbReference type="PANTHER" id="PTHR20371:SF1">
    <property type="entry name" value="ENOLASE-PHOSPHATASE E1"/>
    <property type="match status" value="1"/>
</dbReference>
<dbReference type="GO" id="GO:0043715">
    <property type="term" value="F:2,3-diketo-5-methylthiopentyl-1-phosphate enolase activity"/>
    <property type="evidence" value="ECO:0007669"/>
    <property type="project" value="UniProtKB-UniRule"/>
</dbReference>
<evidence type="ECO:0000256" key="3">
    <source>
        <dbReference type="ARBA" id="ARBA00023167"/>
    </source>
</evidence>
<keyword evidence="2 4" id="KW-0378">Hydrolase</keyword>